<accession>A0A2N3XZW3</accession>
<proteinExistence type="predicted"/>
<reference evidence="1" key="1">
    <citation type="submission" date="2017-12" db="EMBL/GenBank/DDBJ databases">
        <title>Sequencing the genomes of 1000 Actinobacteria strains.</title>
        <authorList>
            <person name="Klenk H.-P."/>
        </authorList>
    </citation>
    <scope>NUCLEOTIDE SEQUENCE [LARGE SCALE GENOMIC DNA]</scope>
    <source>
        <strain evidence="1">DSM 44228</strain>
    </source>
</reference>
<organism evidence="1 2">
    <name type="scientific">Saccharopolyspora spinosa</name>
    <dbReference type="NCBI Taxonomy" id="60894"/>
    <lineage>
        <taxon>Bacteria</taxon>
        <taxon>Bacillati</taxon>
        <taxon>Actinomycetota</taxon>
        <taxon>Actinomycetes</taxon>
        <taxon>Pseudonocardiales</taxon>
        <taxon>Pseudonocardiaceae</taxon>
        <taxon>Saccharopolyspora</taxon>
    </lineage>
</organism>
<dbReference type="RefSeq" id="WP_187764576.1">
    <property type="nucleotide sequence ID" value="NZ_CP061007.1"/>
</dbReference>
<evidence type="ECO:0000313" key="2">
    <source>
        <dbReference type="Proteomes" id="UP000233786"/>
    </source>
</evidence>
<protein>
    <submittedName>
        <fullName evidence="1">Uncharacterized protein</fullName>
    </submittedName>
</protein>
<evidence type="ECO:0000313" key="1">
    <source>
        <dbReference type="EMBL" id="PKW16213.1"/>
    </source>
</evidence>
<sequence length="202" mass="22769">MGLVQETQRSLYAAVGATVWVVRTLRDVPSWAEHVWQEREQVMHRLGGAYGRLAGRGEVFLGEAQQGLGGWGHVVGQAARRIPGIAAVEGAVVGAFVREEQLPISHYDRLTAGEIVQKLPGLSQRELREVRGYETRSQARARVVVRIDELCEKEPWPGYDEMKLDEILPRARALSGEAQEELVSYENRHKHRRTIVESFGYE</sequence>
<gene>
    <name evidence="1" type="ORF">A8926_4024</name>
</gene>
<dbReference type="Proteomes" id="UP000233786">
    <property type="component" value="Unassembled WGS sequence"/>
</dbReference>
<keyword evidence="2" id="KW-1185">Reference proteome</keyword>
<name>A0A2N3XZW3_SACSN</name>
<comment type="caution">
    <text evidence="1">The sequence shown here is derived from an EMBL/GenBank/DDBJ whole genome shotgun (WGS) entry which is preliminary data.</text>
</comment>
<dbReference type="AlphaFoldDB" id="A0A2N3XZW3"/>
<dbReference type="EMBL" id="PJNB01000001">
    <property type="protein sequence ID" value="PKW16213.1"/>
    <property type="molecule type" value="Genomic_DNA"/>
</dbReference>